<reference evidence="1" key="1">
    <citation type="submission" date="2022-01" db="EMBL/GenBank/DDBJ databases">
        <title>Genome sequence and assembly of Parabukholderia sp. RG36.</title>
        <authorList>
            <person name="Chhetri G."/>
        </authorList>
    </citation>
    <scope>NUCLEOTIDE SEQUENCE</scope>
    <source>
        <strain evidence="1">RG36</strain>
    </source>
</reference>
<dbReference type="Proteomes" id="UP001139308">
    <property type="component" value="Unassembled WGS sequence"/>
</dbReference>
<protein>
    <submittedName>
        <fullName evidence="1">Uncharacterized protein</fullName>
    </submittedName>
</protein>
<name>A0A9X1UN21_9BURK</name>
<keyword evidence="2" id="KW-1185">Reference proteome</keyword>
<sequence>MSKLHLGIGTEADFFASGKRVARCADRGEDLVETRTITFEDPADAVHLLTEARIGVFRAIEANSLRSR</sequence>
<evidence type="ECO:0000313" key="2">
    <source>
        <dbReference type="Proteomes" id="UP001139308"/>
    </source>
</evidence>
<dbReference type="AlphaFoldDB" id="A0A9X1UN21"/>
<dbReference type="RefSeq" id="WP_238468404.1">
    <property type="nucleotide sequence ID" value="NZ_JAKLJA010000059.1"/>
</dbReference>
<organism evidence="1 2">
    <name type="scientific">Paraburkholderia tagetis</name>
    <dbReference type="NCBI Taxonomy" id="2913261"/>
    <lineage>
        <taxon>Bacteria</taxon>
        <taxon>Pseudomonadati</taxon>
        <taxon>Pseudomonadota</taxon>
        <taxon>Betaproteobacteria</taxon>
        <taxon>Burkholderiales</taxon>
        <taxon>Burkholderiaceae</taxon>
        <taxon>Paraburkholderia</taxon>
    </lineage>
</organism>
<dbReference type="EMBL" id="JAKLJA010000059">
    <property type="protein sequence ID" value="MCG5078414.1"/>
    <property type="molecule type" value="Genomic_DNA"/>
</dbReference>
<comment type="caution">
    <text evidence="1">The sequence shown here is derived from an EMBL/GenBank/DDBJ whole genome shotgun (WGS) entry which is preliminary data.</text>
</comment>
<evidence type="ECO:0000313" key="1">
    <source>
        <dbReference type="EMBL" id="MCG5078414.1"/>
    </source>
</evidence>
<accession>A0A9X1UN21</accession>
<proteinExistence type="predicted"/>
<gene>
    <name evidence="1" type="ORF">L5014_34655</name>
</gene>